<keyword evidence="3 6" id="KW-0378">Hydrolase</keyword>
<comment type="cofactor">
    <cofactor evidence="6">
        <name>Fe(2+)</name>
        <dbReference type="ChEBI" id="CHEBI:29033"/>
    </cofactor>
    <text evidence="6">Binds 1 Fe(2+) ion.</text>
</comment>
<evidence type="ECO:0000256" key="2">
    <source>
        <dbReference type="ARBA" id="ARBA00022723"/>
    </source>
</evidence>
<feature type="region of interest" description="Disordered" evidence="7">
    <location>
        <begin position="163"/>
        <end position="187"/>
    </location>
</feature>
<evidence type="ECO:0000256" key="3">
    <source>
        <dbReference type="ARBA" id="ARBA00022801"/>
    </source>
</evidence>
<dbReference type="InterPro" id="IPR036821">
    <property type="entry name" value="Peptide_deformylase_sf"/>
</dbReference>
<dbReference type="InterPro" id="IPR023635">
    <property type="entry name" value="Peptide_deformylase"/>
</dbReference>
<comment type="similarity">
    <text evidence="1 6">Belongs to the polypeptide deformylase family.</text>
</comment>
<feature type="binding site" evidence="6">
    <location>
        <position position="89"/>
    </location>
    <ligand>
        <name>Fe cation</name>
        <dbReference type="ChEBI" id="CHEBI:24875"/>
    </ligand>
</feature>
<gene>
    <name evidence="6 8" type="primary">def</name>
    <name evidence="8" type="ORF">Q8791_14225</name>
</gene>
<evidence type="ECO:0000256" key="7">
    <source>
        <dbReference type="SAM" id="MobiDB-lite"/>
    </source>
</evidence>
<dbReference type="GO" id="GO:0042586">
    <property type="term" value="F:peptide deformylase activity"/>
    <property type="evidence" value="ECO:0007669"/>
    <property type="project" value="UniProtKB-EC"/>
</dbReference>
<dbReference type="RefSeq" id="WP_330092159.1">
    <property type="nucleotide sequence ID" value="NZ_JAUZMY010000012.1"/>
</dbReference>
<organism evidence="8 9">
    <name type="scientific">Nocardiopsis codii</name>
    <dbReference type="NCBI Taxonomy" id="3065942"/>
    <lineage>
        <taxon>Bacteria</taxon>
        <taxon>Bacillati</taxon>
        <taxon>Actinomycetota</taxon>
        <taxon>Actinomycetes</taxon>
        <taxon>Streptosporangiales</taxon>
        <taxon>Nocardiopsidaceae</taxon>
        <taxon>Nocardiopsis</taxon>
    </lineage>
</organism>
<dbReference type="EC" id="3.5.1.88" evidence="6"/>
<protein>
    <recommendedName>
        <fullName evidence="6">Peptide deformylase</fullName>
        <shortName evidence="6">PDF</shortName>
        <ecNumber evidence="6">3.5.1.88</ecNumber>
    </recommendedName>
    <alternativeName>
        <fullName evidence="6">Polypeptide deformylase</fullName>
    </alternativeName>
</protein>
<dbReference type="NCBIfam" id="NF001159">
    <property type="entry name" value="PRK00150.1-3"/>
    <property type="match status" value="1"/>
</dbReference>
<evidence type="ECO:0000256" key="6">
    <source>
        <dbReference type="HAMAP-Rule" id="MF_00163"/>
    </source>
</evidence>
<dbReference type="Pfam" id="PF01327">
    <property type="entry name" value="Pep_deformylase"/>
    <property type="match status" value="1"/>
</dbReference>
<comment type="function">
    <text evidence="6">Removes the formyl group from the N-terminal Met of newly synthesized proteins. Requires at least a dipeptide for an efficient rate of reaction. N-terminal L-methionine is a prerequisite for activity but the enzyme has broad specificity at other positions.</text>
</comment>
<accession>A0ABU7K824</accession>
<evidence type="ECO:0000256" key="1">
    <source>
        <dbReference type="ARBA" id="ARBA00010759"/>
    </source>
</evidence>
<keyword evidence="2 6" id="KW-0479">Metal-binding</keyword>
<reference evidence="8 9" key="1">
    <citation type="submission" date="2023-08" db="EMBL/GenBank/DDBJ databases">
        <authorList>
            <person name="Girao M."/>
            <person name="Carvalho M.F."/>
        </authorList>
    </citation>
    <scope>NUCLEOTIDE SEQUENCE [LARGE SCALE GENOMIC DNA]</scope>
    <source>
        <strain evidence="8 9">CT-R113</strain>
    </source>
</reference>
<comment type="catalytic activity">
    <reaction evidence="6">
        <text>N-terminal N-formyl-L-methionyl-[peptide] + H2O = N-terminal L-methionyl-[peptide] + formate</text>
        <dbReference type="Rhea" id="RHEA:24420"/>
        <dbReference type="Rhea" id="RHEA-COMP:10639"/>
        <dbReference type="Rhea" id="RHEA-COMP:10640"/>
        <dbReference type="ChEBI" id="CHEBI:15377"/>
        <dbReference type="ChEBI" id="CHEBI:15740"/>
        <dbReference type="ChEBI" id="CHEBI:49298"/>
        <dbReference type="ChEBI" id="CHEBI:64731"/>
        <dbReference type="EC" id="3.5.1.88"/>
    </reaction>
</comment>
<feature type="binding site" evidence="6">
    <location>
        <position position="135"/>
    </location>
    <ligand>
        <name>Fe cation</name>
        <dbReference type="ChEBI" id="CHEBI:24875"/>
    </ligand>
</feature>
<keyword evidence="9" id="KW-1185">Reference proteome</keyword>
<dbReference type="PANTHER" id="PTHR10458">
    <property type="entry name" value="PEPTIDE DEFORMYLASE"/>
    <property type="match status" value="1"/>
</dbReference>
<dbReference type="PIRSF" id="PIRSF004749">
    <property type="entry name" value="Pep_def"/>
    <property type="match status" value="1"/>
</dbReference>
<dbReference type="HAMAP" id="MF_00163">
    <property type="entry name" value="Pep_deformylase"/>
    <property type="match status" value="1"/>
</dbReference>
<evidence type="ECO:0000256" key="4">
    <source>
        <dbReference type="ARBA" id="ARBA00022917"/>
    </source>
</evidence>
<evidence type="ECO:0000256" key="5">
    <source>
        <dbReference type="ARBA" id="ARBA00023004"/>
    </source>
</evidence>
<comment type="caution">
    <text evidence="8">The sequence shown here is derived from an EMBL/GenBank/DDBJ whole genome shotgun (WGS) entry which is preliminary data.</text>
</comment>
<feature type="active site" evidence="6">
    <location>
        <position position="132"/>
    </location>
</feature>
<dbReference type="CDD" id="cd00487">
    <property type="entry name" value="Pep_deformylase"/>
    <property type="match status" value="1"/>
</dbReference>
<keyword evidence="5 6" id="KW-0408">Iron</keyword>
<dbReference type="PANTHER" id="PTHR10458:SF2">
    <property type="entry name" value="PEPTIDE DEFORMYLASE, MITOCHONDRIAL"/>
    <property type="match status" value="1"/>
</dbReference>
<dbReference type="PRINTS" id="PR01576">
    <property type="entry name" value="PDEFORMYLASE"/>
</dbReference>
<evidence type="ECO:0000313" key="9">
    <source>
        <dbReference type="Proteomes" id="UP001356095"/>
    </source>
</evidence>
<sequence length="187" mass="20531">MTMRPIVRFGDPILVTPTTPVTRFDQHTEALVRDLLETVEAPGRAGLAATQIGVGLRVFSYNVEDRIGYVINPEIAELSEEVQDGEEGCLSVPRLWYPTRRAERAVVTGVDLRNEPVTVEGTGLMARCLQHETDHLDGMVYVERLDPDTRKRAMRDIRRSDWFMPASPTGPSEPAGAGLPSAFGGAG</sequence>
<dbReference type="EMBL" id="JAUZMY010000012">
    <property type="protein sequence ID" value="MEE2038378.1"/>
    <property type="molecule type" value="Genomic_DNA"/>
</dbReference>
<dbReference type="Gene3D" id="3.90.45.10">
    <property type="entry name" value="Peptide deformylase"/>
    <property type="match status" value="1"/>
</dbReference>
<keyword evidence="4 6" id="KW-0648">Protein biosynthesis</keyword>
<feature type="binding site" evidence="6">
    <location>
        <position position="131"/>
    </location>
    <ligand>
        <name>Fe cation</name>
        <dbReference type="ChEBI" id="CHEBI:24875"/>
    </ligand>
</feature>
<proteinExistence type="inferred from homology"/>
<dbReference type="NCBIfam" id="TIGR00079">
    <property type="entry name" value="pept_deformyl"/>
    <property type="match status" value="1"/>
</dbReference>
<name>A0ABU7K824_9ACTN</name>
<evidence type="ECO:0000313" key="8">
    <source>
        <dbReference type="EMBL" id="MEE2038378.1"/>
    </source>
</evidence>
<dbReference type="Proteomes" id="UP001356095">
    <property type="component" value="Unassembled WGS sequence"/>
</dbReference>
<dbReference type="SUPFAM" id="SSF56420">
    <property type="entry name" value="Peptide deformylase"/>
    <property type="match status" value="1"/>
</dbReference>